<evidence type="ECO:0000313" key="9">
    <source>
        <dbReference type="EMBL" id="MFC5648260.1"/>
    </source>
</evidence>
<keyword evidence="10" id="KW-1185">Reference proteome</keyword>
<dbReference type="InterPro" id="IPR055431">
    <property type="entry name" value="RsgI_M"/>
</dbReference>
<dbReference type="PROSITE" id="PS51849">
    <property type="entry name" value="RSGI_N"/>
    <property type="match status" value="1"/>
</dbReference>
<accession>A0ABW0VRQ6</accession>
<gene>
    <name evidence="9" type="ORF">ACFPYJ_03835</name>
</gene>
<evidence type="ECO:0000256" key="1">
    <source>
        <dbReference type="ARBA" id="ARBA00004162"/>
    </source>
</evidence>
<evidence type="ECO:0000256" key="4">
    <source>
        <dbReference type="ARBA" id="ARBA00022989"/>
    </source>
</evidence>
<evidence type="ECO:0000256" key="3">
    <source>
        <dbReference type="ARBA" id="ARBA00022692"/>
    </source>
</evidence>
<keyword evidence="4 7" id="KW-1133">Transmembrane helix</keyword>
<dbReference type="InterPro" id="IPR024449">
    <property type="entry name" value="Anti-sigma_RsgI_N"/>
</dbReference>
<keyword evidence="2" id="KW-1003">Cell membrane</keyword>
<evidence type="ECO:0000259" key="8">
    <source>
        <dbReference type="PROSITE" id="PS51849"/>
    </source>
</evidence>
<evidence type="ECO:0000256" key="2">
    <source>
        <dbReference type="ARBA" id="ARBA00022475"/>
    </source>
</evidence>
<comment type="caution">
    <text evidence="9">The sequence shown here is derived from an EMBL/GenBank/DDBJ whole genome shotgun (WGS) entry which is preliminary data.</text>
</comment>
<dbReference type="RefSeq" id="WP_379186715.1">
    <property type="nucleotide sequence ID" value="NZ_JBHSOW010000015.1"/>
</dbReference>
<protein>
    <submittedName>
        <fullName evidence="9">Anti-sigma factor domain-containing protein</fullName>
    </submittedName>
</protein>
<keyword evidence="3 7" id="KW-0812">Transmembrane</keyword>
<keyword evidence="5 7" id="KW-0472">Membrane</keyword>
<name>A0ABW0VRQ6_9BACL</name>
<proteinExistence type="predicted"/>
<feature type="transmembrane region" description="Helical" evidence="7">
    <location>
        <begin position="52"/>
        <end position="73"/>
    </location>
</feature>
<evidence type="ECO:0000313" key="10">
    <source>
        <dbReference type="Proteomes" id="UP001596047"/>
    </source>
</evidence>
<feature type="compositionally biased region" description="Basic and acidic residues" evidence="6">
    <location>
        <begin position="345"/>
        <end position="390"/>
    </location>
</feature>
<feature type="region of interest" description="Disordered" evidence="6">
    <location>
        <begin position="260"/>
        <end position="451"/>
    </location>
</feature>
<sequence length="451" mass="50703">MSRGIVMENGKRHVIVMMPDGQFRKVPTDKQPKIGEEITFSEHARPRSRPRILYSFSIGAAAAMLLLCIPLFMKERPADSQVVAYLTMDINPSIELGVNKDERVEELHAINKDGADVTADLTYKGLPVNQVAEAIMERVEAGHYIKDGEGDVIITSVLVNEDHQPAYEKDLKEHVDAAVRKALTKTDHAASQHVEVTTLSAPKELREEAKADGLSSGKMAFYLLAKSKGHQVTIHELKTHSIHQTAKAWGGVKSVIDNSKSDDAAAQKKEDTQKEQLKRLLSEEKKLKDAKKQERDRRKQERKSEKEKEKDKDIPKKEQSSNGKQQSAKTNPTQDQADKAGGIKRGNEIIDKNSEDKRDYQDDKNDDQKNNNEREGSRSNNEKDNAKVEGRNQNSAQSPSSADKEKSKLRDHSSDKKKSKRDDSRRDESKKNDSKRNIPRSSSQIVKIIKG</sequence>
<organism evidence="9 10">
    <name type="scientific">Paenibacillus solisilvae</name>
    <dbReference type="NCBI Taxonomy" id="2486751"/>
    <lineage>
        <taxon>Bacteria</taxon>
        <taxon>Bacillati</taxon>
        <taxon>Bacillota</taxon>
        <taxon>Bacilli</taxon>
        <taxon>Bacillales</taxon>
        <taxon>Paenibacillaceae</taxon>
        <taxon>Paenibacillus</taxon>
    </lineage>
</organism>
<feature type="compositionally biased region" description="Basic and acidic residues" evidence="6">
    <location>
        <begin position="260"/>
        <end position="319"/>
    </location>
</feature>
<feature type="compositionally biased region" description="Polar residues" evidence="6">
    <location>
        <begin position="320"/>
        <end position="335"/>
    </location>
</feature>
<dbReference type="Pfam" id="PF12791">
    <property type="entry name" value="RsgI_N"/>
    <property type="match status" value="1"/>
</dbReference>
<feature type="domain" description="RsgI N-terminal anti-sigma" evidence="8">
    <location>
        <begin position="2"/>
        <end position="49"/>
    </location>
</feature>
<evidence type="ECO:0000256" key="6">
    <source>
        <dbReference type="SAM" id="MobiDB-lite"/>
    </source>
</evidence>
<evidence type="ECO:0000256" key="5">
    <source>
        <dbReference type="ARBA" id="ARBA00023136"/>
    </source>
</evidence>
<dbReference type="Pfam" id="PF23750">
    <property type="entry name" value="RsgI_M"/>
    <property type="match status" value="1"/>
</dbReference>
<dbReference type="Proteomes" id="UP001596047">
    <property type="component" value="Unassembled WGS sequence"/>
</dbReference>
<feature type="compositionally biased region" description="Polar residues" evidence="6">
    <location>
        <begin position="391"/>
        <end position="401"/>
    </location>
</feature>
<reference evidence="10" key="1">
    <citation type="journal article" date="2019" name="Int. J. Syst. Evol. Microbiol.">
        <title>The Global Catalogue of Microorganisms (GCM) 10K type strain sequencing project: providing services to taxonomists for standard genome sequencing and annotation.</title>
        <authorList>
            <consortium name="The Broad Institute Genomics Platform"/>
            <consortium name="The Broad Institute Genome Sequencing Center for Infectious Disease"/>
            <person name="Wu L."/>
            <person name="Ma J."/>
        </authorList>
    </citation>
    <scope>NUCLEOTIDE SEQUENCE [LARGE SCALE GENOMIC DNA]</scope>
    <source>
        <strain evidence="10">CGMCC 1.3240</strain>
    </source>
</reference>
<dbReference type="EMBL" id="JBHSOW010000015">
    <property type="protein sequence ID" value="MFC5648260.1"/>
    <property type="molecule type" value="Genomic_DNA"/>
</dbReference>
<comment type="subcellular location">
    <subcellularLocation>
        <location evidence="1">Cell membrane</location>
        <topology evidence="1">Single-pass membrane protein</topology>
    </subcellularLocation>
</comment>
<evidence type="ECO:0000256" key="7">
    <source>
        <dbReference type="SAM" id="Phobius"/>
    </source>
</evidence>
<feature type="compositionally biased region" description="Basic and acidic residues" evidence="6">
    <location>
        <begin position="402"/>
        <end position="436"/>
    </location>
</feature>